<dbReference type="CDD" id="cd18791">
    <property type="entry name" value="SF2_C_RHA"/>
    <property type="match status" value="1"/>
</dbReference>
<dbReference type="SMART" id="SM00382">
    <property type="entry name" value="AAA"/>
    <property type="match status" value="1"/>
</dbReference>
<dbReference type="InterPro" id="IPR048333">
    <property type="entry name" value="HA2_WH"/>
</dbReference>
<dbReference type="GO" id="GO:0003724">
    <property type="term" value="F:RNA helicase activity"/>
    <property type="evidence" value="ECO:0007669"/>
    <property type="project" value="UniProtKB-EC"/>
</dbReference>
<dbReference type="AlphaFoldDB" id="A0AAD5ZT96"/>
<dbReference type="InterPro" id="IPR003593">
    <property type="entry name" value="AAA+_ATPase"/>
</dbReference>
<evidence type="ECO:0000256" key="7">
    <source>
        <dbReference type="SAM" id="MobiDB-lite"/>
    </source>
</evidence>
<evidence type="ECO:0000256" key="4">
    <source>
        <dbReference type="ARBA" id="ARBA00022806"/>
    </source>
</evidence>
<dbReference type="Pfam" id="PF00271">
    <property type="entry name" value="Helicase_C"/>
    <property type="match status" value="1"/>
</dbReference>
<dbReference type="InterPro" id="IPR011709">
    <property type="entry name" value="DEAD-box_helicase_OB_fold"/>
</dbReference>
<dbReference type="PROSITE" id="PS00690">
    <property type="entry name" value="DEAH_ATP_HELICASE"/>
    <property type="match status" value="1"/>
</dbReference>
<evidence type="ECO:0000256" key="3">
    <source>
        <dbReference type="ARBA" id="ARBA00022801"/>
    </source>
</evidence>
<dbReference type="InterPro" id="IPR014001">
    <property type="entry name" value="Helicase_ATP-bd"/>
</dbReference>
<dbReference type="SMART" id="SM00487">
    <property type="entry name" value="DEXDc"/>
    <property type="match status" value="1"/>
</dbReference>
<dbReference type="InterPro" id="IPR001650">
    <property type="entry name" value="Helicase_C-like"/>
</dbReference>
<dbReference type="EMBL" id="JAMRDG010000001">
    <property type="protein sequence ID" value="KAJ3703682.1"/>
    <property type="molecule type" value="Genomic_DNA"/>
</dbReference>
<dbReference type="InterPro" id="IPR049945">
    <property type="entry name" value="AAA_22"/>
</dbReference>
<dbReference type="FunFam" id="3.40.50.300:FF:001388">
    <property type="entry name" value="Probable pre-mRNA-splicing factor ATP-dependent RNA helicase DEAH4"/>
    <property type="match status" value="1"/>
</dbReference>
<accession>A0AAD5ZT96</accession>
<dbReference type="Pfam" id="PF21010">
    <property type="entry name" value="HA2_C"/>
    <property type="match status" value="1"/>
</dbReference>
<dbReference type="Gene3D" id="3.40.50.300">
    <property type="entry name" value="P-loop containing nucleotide triphosphate hydrolases"/>
    <property type="match status" value="2"/>
</dbReference>
<name>A0AAD5ZT96_9POAL</name>
<organism evidence="10 11">
    <name type="scientific">Rhynchospora tenuis</name>
    <dbReference type="NCBI Taxonomy" id="198213"/>
    <lineage>
        <taxon>Eukaryota</taxon>
        <taxon>Viridiplantae</taxon>
        <taxon>Streptophyta</taxon>
        <taxon>Embryophyta</taxon>
        <taxon>Tracheophyta</taxon>
        <taxon>Spermatophyta</taxon>
        <taxon>Magnoliopsida</taxon>
        <taxon>Liliopsida</taxon>
        <taxon>Poales</taxon>
        <taxon>Cyperaceae</taxon>
        <taxon>Cyperoideae</taxon>
        <taxon>Rhynchosporeae</taxon>
        <taxon>Rhynchospora</taxon>
    </lineage>
</organism>
<protein>
    <recommendedName>
        <fullName evidence="1">RNA helicase</fullName>
        <ecNumber evidence="1">3.6.4.13</ecNumber>
    </recommendedName>
</protein>
<dbReference type="PROSITE" id="PS51192">
    <property type="entry name" value="HELICASE_ATP_BIND_1"/>
    <property type="match status" value="1"/>
</dbReference>
<dbReference type="InterPro" id="IPR027417">
    <property type="entry name" value="P-loop_NTPase"/>
</dbReference>
<evidence type="ECO:0000256" key="5">
    <source>
        <dbReference type="ARBA" id="ARBA00022840"/>
    </source>
</evidence>
<dbReference type="GO" id="GO:0016887">
    <property type="term" value="F:ATP hydrolysis activity"/>
    <property type="evidence" value="ECO:0007669"/>
    <property type="project" value="InterPro"/>
</dbReference>
<dbReference type="SMART" id="SM00490">
    <property type="entry name" value="HELICc"/>
    <property type="match status" value="1"/>
</dbReference>
<dbReference type="PANTHER" id="PTHR18934">
    <property type="entry name" value="ATP-DEPENDENT RNA HELICASE"/>
    <property type="match status" value="1"/>
</dbReference>
<feature type="compositionally biased region" description="Basic and acidic residues" evidence="7">
    <location>
        <begin position="670"/>
        <end position="695"/>
    </location>
</feature>
<reference evidence="10 11" key="1">
    <citation type="journal article" date="2022" name="Cell">
        <title>Repeat-based holocentromeres influence genome architecture and karyotype evolution.</title>
        <authorList>
            <person name="Hofstatter P.G."/>
            <person name="Thangavel G."/>
            <person name="Lux T."/>
            <person name="Neumann P."/>
            <person name="Vondrak T."/>
            <person name="Novak P."/>
            <person name="Zhang M."/>
            <person name="Costa L."/>
            <person name="Castellani M."/>
            <person name="Scott A."/>
            <person name="Toegelov H."/>
            <person name="Fuchs J."/>
            <person name="Mata-Sucre Y."/>
            <person name="Dias Y."/>
            <person name="Vanzela A.L.L."/>
            <person name="Huettel B."/>
            <person name="Almeida C.C.S."/>
            <person name="Simkova H."/>
            <person name="Souza G."/>
            <person name="Pedrosa-Harand A."/>
            <person name="Macas J."/>
            <person name="Mayer K.F.X."/>
            <person name="Houben A."/>
            <person name="Marques A."/>
        </authorList>
    </citation>
    <scope>NUCLEOTIDE SEQUENCE [LARGE SCALE GENOMIC DNA]</scope>
    <source>
        <strain evidence="10">RhyTen1mFocal</strain>
    </source>
</reference>
<dbReference type="CDD" id="cd17917">
    <property type="entry name" value="DEXHc_RHA-like"/>
    <property type="match status" value="1"/>
</dbReference>
<comment type="caution">
    <text evidence="10">The sequence shown here is derived from an EMBL/GenBank/DDBJ whole genome shotgun (WGS) entry which is preliminary data.</text>
</comment>
<comment type="catalytic activity">
    <reaction evidence="6">
        <text>ATP + H2O = ADP + phosphate + H(+)</text>
        <dbReference type="Rhea" id="RHEA:13065"/>
        <dbReference type="ChEBI" id="CHEBI:15377"/>
        <dbReference type="ChEBI" id="CHEBI:15378"/>
        <dbReference type="ChEBI" id="CHEBI:30616"/>
        <dbReference type="ChEBI" id="CHEBI:43474"/>
        <dbReference type="ChEBI" id="CHEBI:456216"/>
        <dbReference type="EC" id="3.6.4.13"/>
    </reaction>
</comment>
<evidence type="ECO:0000259" key="9">
    <source>
        <dbReference type="PROSITE" id="PS51194"/>
    </source>
</evidence>
<dbReference type="Proteomes" id="UP001210211">
    <property type="component" value="Unassembled WGS sequence"/>
</dbReference>
<dbReference type="GO" id="GO:0003723">
    <property type="term" value="F:RNA binding"/>
    <property type="evidence" value="ECO:0007669"/>
    <property type="project" value="TreeGrafter"/>
</dbReference>
<dbReference type="GO" id="GO:0005524">
    <property type="term" value="F:ATP binding"/>
    <property type="evidence" value="ECO:0007669"/>
    <property type="project" value="UniProtKB-KW"/>
</dbReference>
<dbReference type="InterPro" id="IPR002464">
    <property type="entry name" value="DNA/RNA_helicase_DEAH_CS"/>
</dbReference>
<dbReference type="Gene3D" id="1.20.120.1080">
    <property type="match status" value="1"/>
</dbReference>
<proteinExistence type="predicted"/>
<dbReference type="Pfam" id="PF07717">
    <property type="entry name" value="OB_NTP_bind"/>
    <property type="match status" value="1"/>
</dbReference>
<feature type="region of interest" description="Disordered" evidence="7">
    <location>
        <begin position="652"/>
        <end position="702"/>
    </location>
</feature>
<dbReference type="InterPro" id="IPR007502">
    <property type="entry name" value="Helicase-assoc_dom"/>
</dbReference>
<evidence type="ECO:0000313" key="10">
    <source>
        <dbReference type="EMBL" id="KAJ3703682.1"/>
    </source>
</evidence>
<evidence type="ECO:0000313" key="11">
    <source>
        <dbReference type="Proteomes" id="UP001210211"/>
    </source>
</evidence>
<evidence type="ECO:0000256" key="6">
    <source>
        <dbReference type="ARBA" id="ARBA00047984"/>
    </source>
</evidence>
<dbReference type="Pfam" id="PF04408">
    <property type="entry name" value="WHD_HA2"/>
    <property type="match status" value="1"/>
</dbReference>
<dbReference type="Pfam" id="PF13401">
    <property type="entry name" value="AAA_22"/>
    <property type="match status" value="1"/>
</dbReference>
<dbReference type="PROSITE" id="PS51194">
    <property type="entry name" value="HELICASE_CTER"/>
    <property type="match status" value="1"/>
</dbReference>
<keyword evidence="2" id="KW-0547">Nucleotide-binding</keyword>
<feature type="domain" description="Helicase C-terminal" evidence="9">
    <location>
        <begin position="201"/>
        <end position="378"/>
    </location>
</feature>
<keyword evidence="4" id="KW-0347">Helicase</keyword>
<feature type="compositionally biased region" description="Low complexity" evidence="7">
    <location>
        <begin position="652"/>
        <end position="663"/>
    </location>
</feature>
<keyword evidence="5" id="KW-0067">ATP-binding</keyword>
<keyword evidence="11" id="KW-1185">Reference proteome</keyword>
<dbReference type="EC" id="3.6.4.13" evidence="1"/>
<evidence type="ECO:0000256" key="1">
    <source>
        <dbReference type="ARBA" id="ARBA00012552"/>
    </source>
</evidence>
<dbReference type="FunFam" id="3.40.50.300:FF:000145">
    <property type="entry name" value="probable ATP-dependent RNA helicase DHX40"/>
    <property type="match status" value="1"/>
</dbReference>
<keyword evidence="3" id="KW-0378">Hydrolase</keyword>
<gene>
    <name evidence="10" type="ORF">LUZ61_007387</name>
</gene>
<dbReference type="PANTHER" id="PTHR18934:SF234">
    <property type="entry name" value="PRE-MRNA-SPLICING FACTOR ATP-DEPENDENT RNA HELICASE DEAH4-RELATED"/>
    <property type="match status" value="1"/>
</dbReference>
<evidence type="ECO:0000259" key="8">
    <source>
        <dbReference type="PROSITE" id="PS51192"/>
    </source>
</evidence>
<evidence type="ECO:0000256" key="2">
    <source>
        <dbReference type="ARBA" id="ARBA00022741"/>
    </source>
</evidence>
<dbReference type="SUPFAM" id="SSF52540">
    <property type="entry name" value="P-loop containing nucleoside triphosphate hydrolases"/>
    <property type="match status" value="1"/>
</dbReference>
<dbReference type="SMART" id="SM00847">
    <property type="entry name" value="HA2"/>
    <property type="match status" value="1"/>
</dbReference>
<sequence>MGPLLPILEFEEKIAETVEANPVVVIIGETGSGKSTQLSQILHRRGYSNKGVIAVTQPRRVAAVSVSRRVAHELGVSLGEEVGYAIRFEDRTSRATRIKYLTDGCLLRESLSNPDLNQYSVIILDEAHERSLNTDILLGLMKRLISSRASDLKVLITSATLDGVKVSKFFSGCPVLNVPGTLYPVEKLYSRERPTNFLESSLKTALDIHVKEPPGDVLIFMTGKDDIDKMVSKLEEKIQNLEEGSCMDALVLPLHGSLPPEMQVRVFAQAPPNCRRFIVATNIAETSLTVDGVVYVIDSGYVKQRQYNPSTGMYSLDVVQISRVQADQRAGRAGRTRPGKCYRLYPSSVYQEEFLDATMPEIQRSSLAATVLHLKSSHIQDIDILNFDFLDPPSRESLEDALRQLFLIDAIDDKGRITNLGRAMSELPLEPSLARTLFEANELGCLSQALTVVATLSAEITIHKSTTKKKEKEVKRKRQSELPDGSGWGDHIQLLQIYESWDQVNYDPRWCSDNDLQVRSMMFSKDVRKQLCQIVEKIAKGPMDVQSGLKQRKKDPDYRKLRRALCIGYGNQLAERMLHHNGYHTIGYRSQLVQVHPTSVLEEDEAGQLPDYVVYHELINTSRPFMRNVCAVEMAWVSPILKKLEKLDIDKLSGGSSSSTKSKVPLTEAGKLKGEMDAMKPDVDNKIQTARERYLARKGGKK</sequence>
<feature type="domain" description="Helicase ATP-binding" evidence="8">
    <location>
        <begin position="15"/>
        <end position="179"/>
    </location>
</feature>